<dbReference type="AlphaFoldDB" id="T1J3D4"/>
<evidence type="ECO:0000313" key="1">
    <source>
        <dbReference type="EnsemblMetazoa" id="SMAR008098-PA"/>
    </source>
</evidence>
<reference evidence="2" key="1">
    <citation type="submission" date="2011-05" db="EMBL/GenBank/DDBJ databases">
        <authorList>
            <person name="Richards S.R."/>
            <person name="Qu J."/>
            <person name="Jiang H."/>
            <person name="Jhangiani S.N."/>
            <person name="Agravi P."/>
            <person name="Goodspeed R."/>
            <person name="Gross S."/>
            <person name="Mandapat C."/>
            <person name="Jackson L."/>
            <person name="Mathew T."/>
            <person name="Pu L."/>
            <person name="Thornton R."/>
            <person name="Saada N."/>
            <person name="Wilczek-Boney K.B."/>
            <person name="Lee S."/>
            <person name="Kovar C."/>
            <person name="Wu Y."/>
            <person name="Scherer S.E."/>
            <person name="Worley K.C."/>
            <person name="Muzny D.M."/>
            <person name="Gibbs R."/>
        </authorList>
    </citation>
    <scope>NUCLEOTIDE SEQUENCE</scope>
    <source>
        <strain evidence="2">Brora</strain>
    </source>
</reference>
<proteinExistence type="predicted"/>
<keyword evidence="2" id="KW-1185">Reference proteome</keyword>
<dbReference type="Proteomes" id="UP000014500">
    <property type="component" value="Unassembled WGS sequence"/>
</dbReference>
<evidence type="ECO:0000313" key="2">
    <source>
        <dbReference type="Proteomes" id="UP000014500"/>
    </source>
</evidence>
<accession>T1J3D4</accession>
<dbReference type="EMBL" id="JH431824">
    <property type="status" value="NOT_ANNOTATED_CDS"/>
    <property type="molecule type" value="Genomic_DNA"/>
</dbReference>
<dbReference type="EnsemblMetazoa" id="SMAR008098-RA">
    <property type="protein sequence ID" value="SMAR008098-PA"/>
    <property type="gene ID" value="SMAR008098"/>
</dbReference>
<sequence length="146" mass="16929">MDSEPLVRDSNECRTPRYQIFVIMFMELKTKANFIFRYDKLRCIHCAQRRKPLVVQQQYCNITVINGLKAEAMDYFQAIFHSNDILFNFNGTVKVCGRWQQKIKHGLLPTSASRSLDDHTHLVTRATRLHLLTSFPDLVATPSLAI</sequence>
<reference evidence="1" key="2">
    <citation type="submission" date="2015-02" db="UniProtKB">
        <authorList>
            <consortium name="EnsemblMetazoa"/>
        </authorList>
    </citation>
    <scope>IDENTIFICATION</scope>
</reference>
<organism evidence="1 2">
    <name type="scientific">Strigamia maritima</name>
    <name type="common">European centipede</name>
    <name type="synonym">Geophilus maritimus</name>
    <dbReference type="NCBI Taxonomy" id="126957"/>
    <lineage>
        <taxon>Eukaryota</taxon>
        <taxon>Metazoa</taxon>
        <taxon>Ecdysozoa</taxon>
        <taxon>Arthropoda</taxon>
        <taxon>Myriapoda</taxon>
        <taxon>Chilopoda</taxon>
        <taxon>Pleurostigmophora</taxon>
        <taxon>Geophilomorpha</taxon>
        <taxon>Linotaeniidae</taxon>
        <taxon>Strigamia</taxon>
    </lineage>
</organism>
<name>T1J3D4_STRMM</name>
<dbReference type="HOGENOM" id="CLU_1779762_0_0_1"/>
<protein>
    <submittedName>
        <fullName evidence="1">Uncharacterized protein</fullName>
    </submittedName>
</protein>